<proteinExistence type="predicted"/>
<dbReference type="STRING" id="62324.A0A182S057"/>
<reference evidence="2" key="1">
    <citation type="submission" date="2020-05" db="UniProtKB">
        <authorList>
            <consortium name="EnsemblMetazoa"/>
        </authorList>
    </citation>
    <scope>IDENTIFICATION</scope>
    <source>
        <strain evidence="2">FUMOZ</strain>
    </source>
</reference>
<protein>
    <submittedName>
        <fullName evidence="2">Uncharacterized protein</fullName>
    </submittedName>
</protein>
<evidence type="ECO:0000313" key="2">
    <source>
        <dbReference type="EnsemblMetazoa" id="AFUN011940-PA"/>
    </source>
</evidence>
<feature type="compositionally biased region" description="Low complexity" evidence="1">
    <location>
        <begin position="17"/>
        <end position="31"/>
    </location>
</feature>
<dbReference type="PANTHER" id="PTHR33053">
    <property type="entry name" value="PROTEIN, PUTATIVE-RELATED"/>
    <property type="match status" value="1"/>
</dbReference>
<organism evidence="2">
    <name type="scientific">Anopheles funestus</name>
    <name type="common">African malaria mosquito</name>
    <dbReference type="NCBI Taxonomy" id="62324"/>
    <lineage>
        <taxon>Eukaryota</taxon>
        <taxon>Metazoa</taxon>
        <taxon>Ecdysozoa</taxon>
        <taxon>Arthropoda</taxon>
        <taxon>Hexapoda</taxon>
        <taxon>Insecta</taxon>
        <taxon>Pterygota</taxon>
        <taxon>Neoptera</taxon>
        <taxon>Endopterygota</taxon>
        <taxon>Diptera</taxon>
        <taxon>Nematocera</taxon>
        <taxon>Culicoidea</taxon>
        <taxon>Culicidae</taxon>
        <taxon>Anophelinae</taxon>
        <taxon>Anopheles</taxon>
    </lineage>
</organism>
<evidence type="ECO:0000256" key="1">
    <source>
        <dbReference type="SAM" id="MobiDB-lite"/>
    </source>
</evidence>
<dbReference type="VEuPathDB" id="VectorBase:AFUN011940"/>
<dbReference type="VEuPathDB" id="VectorBase:AFUN2_009673"/>
<dbReference type="AlphaFoldDB" id="A0A182S057"/>
<feature type="region of interest" description="Disordered" evidence="1">
    <location>
        <begin position="1"/>
        <end position="31"/>
    </location>
</feature>
<dbReference type="EnsemblMetazoa" id="AFUN011940-RA">
    <property type="protein sequence ID" value="AFUN011940-PA"/>
    <property type="gene ID" value="AFUN011940"/>
</dbReference>
<name>A0A182S057_ANOFN</name>
<sequence length="200" mass="22307">PSIAQESPMEAVNTNASSDGDASSDGQSGNDDSLDCDFDGLSFLDGLRLWALSTNQTHRALNSLLELLRNRTDFSVPKDARALLRTPTNTAAAISRVDDGRLWHHGITNCLQAHFRQTIPEHEEIWADFSMDGLPLHKSGPAEFWSIIMKLCQMPDVPVMYLRSFVAEMNELQENGVLINGCNYKVRIRAIIADSPVRFY</sequence>
<dbReference type="PANTHER" id="PTHR33053:SF9">
    <property type="entry name" value="AGAP000105-PA"/>
    <property type="match status" value="1"/>
</dbReference>
<accession>A0A182S057</accession>